<dbReference type="Proteomes" id="UP001152447">
    <property type="component" value="Unassembled WGS sequence"/>
</dbReference>
<keyword evidence="2" id="KW-1185">Reference proteome</keyword>
<evidence type="ECO:0000313" key="2">
    <source>
        <dbReference type="Proteomes" id="UP001152447"/>
    </source>
</evidence>
<dbReference type="AlphaFoldDB" id="A0A9W4VVP0"/>
<comment type="caution">
    <text evidence="1">The sequence shown here is derived from an EMBL/GenBank/DDBJ whole genome shotgun (WGS) entry which is preliminary data.</text>
</comment>
<dbReference type="RefSeq" id="WP_262977443.1">
    <property type="nucleotide sequence ID" value="NZ_CAMAPB010000123.1"/>
</dbReference>
<dbReference type="EMBL" id="CAMAPB010000123">
    <property type="protein sequence ID" value="CAH9066737.1"/>
    <property type="molecule type" value="Genomic_DNA"/>
</dbReference>
<organism evidence="1 2">
    <name type="scientific">Pseudoalteromonas haloplanktis</name>
    <name type="common">Alteromonas haloplanktis</name>
    <dbReference type="NCBI Taxonomy" id="228"/>
    <lineage>
        <taxon>Bacteria</taxon>
        <taxon>Pseudomonadati</taxon>
        <taxon>Pseudomonadota</taxon>
        <taxon>Gammaproteobacteria</taxon>
        <taxon>Alteromonadales</taxon>
        <taxon>Pseudoalteromonadaceae</taxon>
        <taxon>Pseudoalteromonas</taxon>
    </lineage>
</organism>
<name>A0A9W4VVP0_PSEHA</name>
<sequence>MLSITSEDKENQLKSYCQHWLSLLATNQFEDAEKLIDINNNYGVVWAESELKDAVHDYFGSDAPVSFQNENIANCYPEFLETDSGSLIFGFYLPANGEITDNDVHVL</sequence>
<evidence type="ECO:0000313" key="1">
    <source>
        <dbReference type="EMBL" id="CAH9066737.1"/>
    </source>
</evidence>
<proteinExistence type="predicted"/>
<reference evidence="1" key="1">
    <citation type="submission" date="2022-07" db="EMBL/GenBank/DDBJ databases">
        <authorList>
            <person name="Criscuolo A."/>
        </authorList>
    </citation>
    <scope>NUCLEOTIDE SEQUENCE</scope>
    <source>
        <strain evidence="1">CIP103197</strain>
    </source>
</reference>
<protein>
    <submittedName>
        <fullName evidence="1">Uncharacterized protein</fullName>
    </submittedName>
</protein>
<gene>
    <name evidence="1" type="ORF">PSEHALCIP103_03648</name>
</gene>
<accession>A0A9W4VVP0</accession>